<dbReference type="CDD" id="cd00882">
    <property type="entry name" value="Ras_like_GTPase"/>
    <property type="match status" value="1"/>
</dbReference>
<gene>
    <name evidence="2" type="ORF">D9756_009410</name>
</gene>
<evidence type="ECO:0000313" key="3">
    <source>
        <dbReference type="Proteomes" id="UP000559027"/>
    </source>
</evidence>
<reference evidence="2 3" key="1">
    <citation type="journal article" date="2020" name="ISME J.">
        <title>Uncovering the hidden diversity of litter-decomposition mechanisms in mushroom-forming fungi.</title>
        <authorList>
            <person name="Floudas D."/>
            <person name="Bentzer J."/>
            <person name="Ahren D."/>
            <person name="Johansson T."/>
            <person name="Persson P."/>
            <person name="Tunlid A."/>
        </authorList>
    </citation>
    <scope>NUCLEOTIDE SEQUENCE [LARGE SCALE GENOMIC DNA]</scope>
    <source>
        <strain evidence="2 3">CBS 146.42</strain>
    </source>
</reference>
<evidence type="ECO:0000313" key="2">
    <source>
        <dbReference type="EMBL" id="KAF5349235.1"/>
    </source>
</evidence>
<sequence>MGKKKQPKAPPPQSPQVTQAPEAPKARPLRLVLLGDPGVGKSSFLNASKGDAVQSGPWSDSYGIKKYSAVQGSVRIEVQIYDPRGTSFFQCY</sequence>
<keyword evidence="3" id="KW-1185">Reference proteome</keyword>
<evidence type="ECO:0000256" key="1">
    <source>
        <dbReference type="SAM" id="MobiDB-lite"/>
    </source>
</evidence>
<accession>A0A8H5CWH8</accession>
<organism evidence="2 3">
    <name type="scientific">Leucocoprinus leucothites</name>
    <dbReference type="NCBI Taxonomy" id="201217"/>
    <lineage>
        <taxon>Eukaryota</taxon>
        <taxon>Fungi</taxon>
        <taxon>Dikarya</taxon>
        <taxon>Basidiomycota</taxon>
        <taxon>Agaricomycotina</taxon>
        <taxon>Agaricomycetes</taxon>
        <taxon>Agaricomycetidae</taxon>
        <taxon>Agaricales</taxon>
        <taxon>Agaricineae</taxon>
        <taxon>Agaricaceae</taxon>
        <taxon>Leucocoprinus</taxon>
    </lineage>
</organism>
<comment type="caution">
    <text evidence="2">The sequence shown here is derived from an EMBL/GenBank/DDBJ whole genome shotgun (WGS) entry which is preliminary data.</text>
</comment>
<dbReference type="SUPFAM" id="SSF52540">
    <property type="entry name" value="P-loop containing nucleoside triphosphate hydrolases"/>
    <property type="match status" value="1"/>
</dbReference>
<dbReference type="OrthoDB" id="2386367at2759"/>
<dbReference type="Gene3D" id="3.40.50.300">
    <property type="entry name" value="P-loop containing nucleotide triphosphate hydrolases"/>
    <property type="match status" value="1"/>
</dbReference>
<dbReference type="EMBL" id="JAACJO010000017">
    <property type="protein sequence ID" value="KAF5349235.1"/>
    <property type="molecule type" value="Genomic_DNA"/>
</dbReference>
<proteinExistence type="predicted"/>
<name>A0A8H5CWH8_9AGAR</name>
<dbReference type="Proteomes" id="UP000559027">
    <property type="component" value="Unassembled WGS sequence"/>
</dbReference>
<dbReference type="AlphaFoldDB" id="A0A8H5CWH8"/>
<dbReference type="InterPro" id="IPR027417">
    <property type="entry name" value="P-loop_NTPase"/>
</dbReference>
<feature type="region of interest" description="Disordered" evidence="1">
    <location>
        <begin position="1"/>
        <end position="26"/>
    </location>
</feature>
<protein>
    <submittedName>
        <fullName evidence="2">Uncharacterized protein</fullName>
    </submittedName>
</protein>